<keyword evidence="1" id="KW-0175">Coiled coil</keyword>
<feature type="compositionally biased region" description="Low complexity" evidence="2">
    <location>
        <begin position="637"/>
        <end position="657"/>
    </location>
</feature>
<keyword evidence="4" id="KW-1185">Reference proteome</keyword>
<sequence length="681" mass="73123">MANVANAFEALLGAGEQISSGKKKSKNKSKPKDHVTVTTHTTSAHSSATANGHDVNASTVVDVSEAVAILERAAREARSITEKCRLWKDWVRQGLDKSGKCIKYKLNDESLIDFKQVLLKSKAMEISVESSIVLGLSQEHQEALGQLLSIFLPSSASVAQTLAMYLVRLSALLEREGPDTQGAAKRAVHSVVAAMKTVVSDPISEDSDAASSWLSRISIVDAEISKQQGLLQKLSFANGGVTTKEQLSCAKAVHKLCQEKLDLLQPDHLPVFKSESGAVSSTAKSIKELQEVVQSHLKEAAGLEDSARNKASSMESQRLQSMAAYRREEAILNQEAADVASQIRTFEAQLRALKSRQAELEERRAQLQHQTKAISDAAGSFQPLGGQLSVSHYREELAVIQALDTLLHPDDQASPQHVMDVQQSQSHAPLDFMASGQYYLELALASLGELPNRLRFCKQRISQAEKLLALGAGASGAKKEEAEKLLAEYLKGADDLHKGCMQVVADINQRYDILARGPAAGSAAESLRIIDALHAQVRLAYDHVQASYRAPLVEVVPVPRQQGSRHQSEAANGNGHAAPQEQRSRRQPLNSRPISAAAAAAATAPAPTVVPTAAPVASHVAPRPAGPPPKQWSRVQAVDAPAASSSSDAAEPTPAEALRAAGTSEAFKEIPQKKSKKKDRE</sequence>
<feature type="region of interest" description="Disordered" evidence="2">
    <location>
        <begin position="19"/>
        <end position="52"/>
    </location>
</feature>
<name>A0A250XTL8_9CHLO</name>
<evidence type="ECO:0000313" key="4">
    <source>
        <dbReference type="Proteomes" id="UP000232323"/>
    </source>
</evidence>
<organism evidence="3 4">
    <name type="scientific">Chlamydomonas eustigma</name>
    <dbReference type="NCBI Taxonomy" id="1157962"/>
    <lineage>
        <taxon>Eukaryota</taxon>
        <taxon>Viridiplantae</taxon>
        <taxon>Chlorophyta</taxon>
        <taxon>core chlorophytes</taxon>
        <taxon>Chlorophyceae</taxon>
        <taxon>CS clade</taxon>
        <taxon>Chlamydomonadales</taxon>
        <taxon>Chlamydomonadaceae</taxon>
        <taxon>Chlamydomonas</taxon>
    </lineage>
</organism>
<evidence type="ECO:0000313" key="3">
    <source>
        <dbReference type="EMBL" id="GAX86140.1"/>
    </source>
</evidence>
<feature type="region of interest" description="Disordered" evidence="2">
    <location>
        <begin position="559"/>
        <end position="681"/>
    </location>
</feature>
<evidence type="ECO:0000256" key="1">
    <source>
        <dbReference type="SAM" id="Coils"/>
    </source>
</evidence>
<feature type="compositionally biased region" description="Low complexity" evidence="2">
    <location>
        <begin position="36"/>
        <end position="50"/>
    </location>
</feature>
<feature type="compositionally biased region" description="Polar residues" evidence="2">
    <location>
        <begin position="561"/>
        <end position="571"/>
    </location>
</feature>
<feature type="compositionally biased region" description="Low complexity" evidence="2">
    <location>
        <begin position="596"/>
        <end position="617"/>
    </location>
</feature>
<feature type="compositionally biased region" description="Basic and acidic residues" evidence="2">
    <location>
        <begin position="666"/>
        <end position="681"/>
    </location>
</feature>
<comment type="caution">
    <text evidence="3">The sequence shown here is derived from an EMBL/GenBank/DDBJ whole genome shotgun (WGS) entry which is preliminary data.</text>
</comment>
<dbReference type="EMBL" id="BEGY01000233">
    <property type="protein sequence ID" value="GAX86140.1"/>
    <property type="molecule type" value="Genomic_DNA"/>
</dbReference>
<gene>
    <name evidence="3" type="ORF">CEUSTIGMA_g13553.t1</name>
</gene>
<feature type="coiled-coil region" evidence="1">
    <location>
        <begin position="336"/>
        <end position="377"/>
    </location>
</feature>
<dbReference type="AlphaFoldDB" id="A0A250XTL8"/>
<dbReference type="OrthoDB" id="550028at2759"/>
<dbReference type="Proteomes" id="UP000232323">
    <property type="component" value="Unassembled WGS sequence"/>
</dbReference>
<proteinExistence type="predicted"/>
<protein>
    <submittedName>
        <fullName evidence="3">Uncharacterized protein</fullName>
    </submittedName>
</protein>
<accession>A0A250XTL8</accession>
<evidence type="ECO:0000256" key="2">
    <source>
        <dbReference type="SAM" id="MobiDB-lite"/>
    </source>
</evidence>
<reference evidence="3 4" key="1">
    <citation type="submission" date="2017-08" db="EMBL/GenBank/DDBJ databases">
        <title>Acidophilic green algal genome provides insights into adaptation to an acidic environment.</title>
        <authorList>
            <person name="Hirooka S."/>
            <person name="Hirose Y."/>
            <person name="Kanesaki Y."/>
            <person name="Higuchi S."/>
            <person name="Fujiwara T."/>
            <person name="Onuma R."/>
            <person name="Era A."/>
            <person name="Ohbayashi R."/>
            <person name="Uzuka A."/>
            <person name="Nozaki H."/>
            <person name="Yoshikawa H."/>
            <person name="Miyagishima S.Y."/>
        </authorList>
    </citation>
    <scope>NUCLEOTIDE SEQUENCE [LARGE SCALE GENOMIC DNA]</scope>
    <source>
        <strain evidence="3 4">NIES-2499</strain>
    </source>
</reference>